<dbReference type="STRING" id="84521.SAMN04487994_100321"/>
<evidence type="ECO:0000313" key="4">
    <source>
        <dbReference type="Proteomes" id="UP000235682"/>
    </source>
</evidence>
<evidence type="ECO:0000256" key="1">
    <source>
        <dbReference type="ARBA" id="ARBA00005662"/>
    </source>
</evidence>
<protein>
    <recommendedName>
        <fullName evidence="2">Capsule synthesis protein CapA domain-containing protein</fullName>
    </recommendedName>
</protein>
<gene>
    <name evidence="3" type="ORF">CJ205_00945</name>
</gene>
<dbReference type="PANTHER" id="PTHR33393">
    <property type="entry name" value="POLYGLUTAMINE SYNTHESIS ACCESSORY PROTEIN RV0574C-RELATED"/>
    <property type="match status" value="1"/>
</dbReference>
<dbReference type="PANTHER" id="PTHR33393:SF12">
    <property type="entry name" value="CAPSULE BIOSYNTHESIS PROTEIN CAPA"/>
    <property type="match status" value="1"/>
</dbReference>
<dbReference type="SMART" id="SM00854">
    <property type="entry name" value="PGA_cap"/>
    <property type="match status" value="1"/>
</dbReference>
<organism evidence="3 4">
    <name type="scientific">Dolosicoccus paucivorans</name>
    <dbReference type="NCBI Taxonomy" id="84521"/>
    <lineage>
        <taxon>Bacteria</taxon>
        <taxon>Bacillati</taxon>
        <taxon>Bacillota</taxon>
        <taxon>Bacilli</taxon>
        <taxon>Lactobacillales</taxon>
        <taxon>Aerococcaceae</taxon>
        <taxon>Dolosicoccus</taxon>
    </lineage>
</organism>
<dbReference type="Proteomes" id="UP000235682">
    <property type="component" value="Unassembled WGS sequence"/>
</dbReference>
<dbReference type="EMBL" id="PNHE01000002">
    <property type="protein sequence ID" value="PMC59062.1"/>
    <property type="molecule type" value="Genomic_DNA"/>
</dbReference>
<sequence>MSKSMKKRIAQWLSLCILLLFIVGCKQQSSTTVSEESDSLEEESVVVEKEPITITIRSIGDLLIHDSVYNNALQEDGTYYFDPMFEPVAKYIKNADLVTANLEVITAAQVTGVSNYPFFSAPEELLDTLNRLGVDIVNNATNHTMDHGPVGAHASLKALQERGIEYAGSYESWDDYNRLRVLDVNGVDVGFLAYTYGLNGNYLPPEEEYLATLIDYDLIPLEIERLNDHCDFSIVMIHEGIDSEYPIDAQLEVHDIAIDAGANYILGGHPHILQPFKRYNDEQMSLFSHGNFISGQYDLENKLGGITEVEVTKHPDDSVTIDHIRFMPTYNFGPPSYGYSLVIPLADGVEYGLSQFDVDSLYQQLQERMTAYSDIEFVTHLD</sequence>
<feature type="domain" description="Capsule synthesis protein CapA" evidence="2">
    <location>
        <begin position="55"/>
        <end position="296"/>
    </location>
</feature>
<dbReference type="CDD" id="cd07381">
    <property type="entry name" value="MPP_CapA"/>
    <property type="match status" value="1"/>
</dbReference>
<reference evidence="3 4" key="1">
    <citation type="submission" date="2017-09" db="EMBL/GenBank/DDBJ databases">
        <title>Bacterial strain isolated from the female urinary microbiota.</title>
        <authorList>
            <person name="Thomas-White K."/>
            <person name="Kumar N."/>
            <person name="Forster S."/>
            <person name="Putonti C."/>
            <person name="Lawley T."/>
            <person name="Wolfe A.J."/>
        </authorList>
    </citation>
    <scope>NUCLEOTIDE SEQUENCE [LARGE SCALE GENOMIC DNA]</scope>
    <source>
        <strain evidence="3 4">UMB0852</strain>
    </source>
</reference>
<dbReference type="Pfam" id="PF09587">
    <property type="entry name" value="PGA_cap"/>
    <property type="match status" value="1"/>
</dbReference>
<dbReference type="OrthoDB" id="9810906at2"/>
<evidence type="ECO:0000313" key="3">
    <source>
        <dbReference type="EMBL" id="PMC59062.1"/>
    </source>
</evidence>
<proteinExistence type="inferred from homology"/>
<dbReference type="AlphaFoldDB" id="A0A2N6SPR8"/>
<dbReference type="Gene3D" id="3.60.21.10">
    <property type="match status" value="1"/>
</dbReference>
<dbReference type="PROSITE" id="PS51257">
    <property type="entry name" value="PROKAR_LIPOPROTEIN"/>
    <property type="match status" value="1"/>
</dbReference>
<comment type="caution">
    <text evidence="3">The sequence shown here is derived from an EMBL/GenBank/DDBJ whole genome shotgun (WGS) entry which is preliminary data.</text>
</comment>
<dbReference type="InterPro" id="IPR029052">
    <property type="entry name" value="Metallo-depent_PP-like"/>
</dbReference>
<accession>A0A2N6SPR8</accession>
<dbReference type="InterPro" id="IPR052169">
    <property type="entry name" value="CW_Biosynth-Accessory"/>
</dbReference>
<keyword evidence="4" id="KW-1185">Reference proteome</keyword>
<name>A0A2N6SPR8_9LACT</name>
<comment type="similarity">
    <text evidence="1">Belongs to the CapA family.</text>
</comment>
<dbReference type="InterPro" id="IPR019079">
    <property type="entry name" value="Capsule_synth_CapA"/>
</dbReference>
<evidence type="ECO:0000259" key="2">
    <source>
        <dbReference type="SMART" id="SM00854"/>
    </source>
</evidence>
<dbReference type="SUPFAM" id="SSF56300">
    <property type="entry name" value="Metallo-dependent phosphatases"/>
    <property type="match status" value="1"/>
</dbReference>